<keyword evidence="3" id="KW-0863">Zinc-finger</keyword>
<name>A0A6C0DDB7_9ZZZZ</name>
<evidence type="ECO:0000256" key="2">
    <source>
        <dbReference type="ARBA" id="ARBA00022737"/>
    </source>
</evidence>
<dbReference type="PANTHER" id="PTHR12547:SF18">
    <property type="entry name" value="PROTEIN TIS11"/>
    <property type="match status" value="1"/>
</dbReference>
<reference evidence="6" key="1">
    <citation type="journal article" date="2020" name="Nature">
        <title>Giant virus diversity and host interactions through global metagenomics.</title>
        <authorList>
            <person name="Schulz F."/>
            <person name="Roux S."/>
            <person name="Paez-Espino D."/>
            <person name="Jungbluth S."/>
            <person name="Walsh D.A."/>
            <person name="Denef V.J."/>
            <person name="McMahon K.D."/>
            <person name="Konstantinidis K.T."/>
            <person name="Eloe-Fadrosh E.A."/>
            <person name="Kyrpides N.C."/>
            <person name="Woyke T."/>
        </authorList>
    </citation>
    <scope>NUCLEOTIDE SEQUENCE</scope>
    <source>
        <strain evidence="6">GVMAG-M-3300023174-137</strain>
    </source>
</reference>
<dbReference type="GO" id="GO:0003729">
    <property type="term" value="F:mRNA binding"/>
    <property type="evidence" value="ECO:0007669"/>
    <property type="project" value="InterPro"/>
</dbReference>
<organism evidence="6">
    <name type="scientific">viral metagenome</name>
    <dbReference type="NCBI Taxonomy" id="1070528"/>
    <lineage>
        <taxon>unclassified sequences</taxon>
        <taxon>metagenomes</taxon>
        <taxon>organismal metagenomes</taxon>
    </lineage>
</organism>
<dbReference type="SUPFAM" id="SSF90229">
    <property type="entry name" value="CCCH zinc finger"/>
    <property type="match status" value="3"/>
</dbReference>
<evidence type="ECO:0000256" key="4">
    <source>
        <dbReference type="ARBA" id="ARBA00022833"/>
    </source>
</evidence>
<evidence type="ECO:0000313" key="6">
    <source>
        <dbReference type="EMBL" id="QHT14402.1"/>
    </source>
</evidence>
<evidence type="ECO:0000256" key="3">
    <source>
        <dbReference type="ARBA" id="ARBA00022771"/>
    </source>
</evidence>
<dbReference type="SMART" id="SM00356">
    <property type="entry name" value="ZnF_C3H1"/>
    <property type="match status" value="3"/>
</dbReference>
<protein>
    <recommendedName>
        <fullName evidence="5">C3H1-type domain-containing protein</fullName>
    </recommendedName>
</protein>
<keyword evidence="4" id="KW-0862">Zinc</keyword>
<proteinExistence type="predicted"/>
<dbReference type="Pfam" id="PF18044">
    <property type="entry name" value="zf-CCCH_4"/>
    <property type="match status" value="3"/>
</dbReference>
<dbReference type="EMBL" id="MN739582">
    <property type="protein sequence ID" value="QHT14402.1"/>
    <property type="molecule type" value="Genomic_DNA"/>
</dbReference>
<dbReference type="AlphaFoldDB" id="A0A6C0DDB7"/>
<keyword evidence="1" id="KW-0479">Metal-binding</keyword>
<dbReference type="Gene3D" id="4.10.1000.10">
    <property type="entry name" value="Zinc finger, CCCH-type"/>
    <property type="match status" value="2"/>
</dbReference>
<dbReference type="PANTHER" id="PTHR12547">
    <property type="entry name" value="CCCH ZINC FINGER/TIS11-RELATED"/>
    <property type="match status" value="1"/>
</dbReference>
<dbReference type="PROSITE" id="PS50103">
    <property type="entry name" value="ZF_C3H1"/>
    <property type="match status" value="3"/>
</dbReference>
<dbReference type="InterPro" id="IPR045877">
    <property type="entry name" value="ZFP36-like"/>
</dbReference>
<dbReference type="Gene3D" id="1.20.120.1350">
    <property type="entry name" value="Pneumovirus matrix protein 2 (M2), zinc-binding domain"/>
    <property type="match status" value="1"/>
</dbReference>
<dbReference type="GO" id="GO:0008270">
    <property type="term" value="F:zinc ion binding"/>
    <property type="evidence" value="ECO:0007669"/>
    <property type="project" value="UniProtKB-KW"/>
</dbReference>
<evidence type="ECO:0000256" key="1">
    <source>
        <dbReference type="ARBA" id="ARBA00022723"/>
    </source>
</evidence>
<sequence>MSSAPRRTNARHQTSGFNTAHCNTCACVQNVVNRRPQPTAVCKYFQTENGCRNGDSCRFKHDLPQDTDSGNYRTKPCKYFQRGECRNGDECTYRHDPPESNPQYRTKPCKYFETEEGCRNGDKCRYKHEETHEEAS</sequence>
<dbReference type="InterPro" id="IPR000571">
    <property type="entry name" value="Znf_CCCH"/>
</dbReference>
<feature type="domain" description="C3H1-type" evidence="5">
    <location>
        <begin position="71"/>
        <end position="98"/>
    </location>
</feature>
<keyword evidence="2" id="KW-0677">Repeat</keyword>
<dbReference type="InterPro" id="IPR036855">
    <property type="entry name" value="Znf_CCCH_sf"/>
</dbReference>
<feature type="domain" description="C3H1-type" evidence="5">
    <location>
        <begin position="36"/>
        <end position="64"/>
    </location>
</feature>
<accession>A0A6C0DDB7</accession>
<dbReference type="InterPro" id="IPR041367">
    <property type="entry name" value="Znf-CCCH_4"/>
</dbReference>
<evidence type="ECO:0000259" key="5">
    <source>
        <dbReference type="PROSITE" id="PS50103"/>
    </source>
</evidence>
<feature type="domain" description="C3H1-type" evidence="5">
    <location>
        <begin position="103"/>
        <end position="131"/>
    </location>
</feature>